<dbReference type="Proteomes" id="UP000801428">
    <property type="component" value="Unassembled WGS sequence"/>
</dbReference>
<dbReference type="PANTHER" id="PTHR38794:SF1">
    <property type="entry name" value="INTEGRAL MEMBRANE PROTEIN"/>
    <property type="match status" value="1"/>
</dbReference>
<evidence type="ECO:0000313" key="4">
    <source>
        <dbReference type="EMBL" id="KAF2995386.1"/>
    </source>
</evidence>
<keyword evidence="2" id="KW-0812">Transmembrane</keyword>
<feature type="compositionally biased region" description="Acidic residues" evidence="1">
    <location>
        <begin position="292"/>
        <end position="306"/>
    </location>
</feature>
<evidence type="ECO:0000313" key="5">
    <source>
        <dbReference type="Proteomes" id="UP000801428"/>
    </source>
</evidence>
<comment type="caution">
    <text evidence="4">The sequence shown here is derived from an EMBL/GenBank/DDBJ whole genome shotgun (WGS) entry which is preliminary data.</text>
</comment>
<dbReference type="OrthoDB" id="3918601at2759"/>
<dbReference type="EMBL" id="SWKU01000033">
    <property type="protein sequence ID" value="KAF2995386.1"/>
    <property type="molecule type" value="Genomic_DNA"/>
</dbReference>
<dbReference type="PANTHER" id="PTHR38794">
    <property type="entry name" value="INTEGRAL MEMBRANE PROTEIN"/>
    <property type="match status" value="1"/>
</dbReference>
<gene>
    <name evidence="4" type="ORF">E8E13_004239</name>
</gene>
<protein>
    <recommendedName>
        <fullName evidence="3">Rhodopsin domain-containing protein</fullName>
    </recommendedName>
</protein>
<keyword evidence="2" id="KW-1133">Transmembrane helix</keyword>
<feature type="region of interest" description="Disordered" evidence="1">
    <location>
        <begin position="285"/>
        <end position="320"/>
    </location>
</feature>
<feature type="domain" description="Rhodopsin" evidence="3">
    <location>
        <begin position="2"/>
        <end position="163"/>
    </location>
</feature>
<keyword evidence="5" id="KW-1185">Reference proteome</keyword>
<dbReference type="Pfam" id="PF20684">
    <property type="entry name" value="Fung_rhodopsin"/>
    <property type="match status" value="1"/>
</dbReference>
<feature type="transmembrane region" description="Helical" evidence="2">
    <location>
        <begin position="100"/>
        <end position="121"/>
    </location>
</feature>
<proteinExistence type="predicted"/>
<keyword evidence="2" id="KW-0472">Membrane</keyword>
<accession>A0A9P4T645</accession>
<evidence type="ECO:0000259" key="3">
    <source>
        <dbReference type="Pfam" id="PF20684"/>
    </source>
</evidence>
<feature type="transmembrane region" description="Helical" evidence="2">
    <location>
        <begin position="65"/>
        <end position="88"/>
    </location>
</feature>
<dbReference type="InterPro" id="IPR049326">
    <property type="entry name" value="Rhodopsin_dom_fungi"/>
</dbReference>
<sequence>MGCAKISMALVMQKLFVGRVFEYTSYILALFTAAWTVSGVLVVAFQCHLPTPWDLARRSECIDTVAFGNYLASTNIVTEIMLVLVPLVVWTQKSPVGNRLYVSAVFWSRLSIVAAVIAQLYCSNASAPSSSLPSIYATTISTQLAQTLSVISACLPSLHPLVAKDLHSPNPSHNARNSDGSHWDARRFGSVSTHISKPSVDSTTTHPLHMTFSPPVESPYCHPLATHGLTRSSPSCDSYNFPRIPSNIALAVEDLEPPQNVFNRLIRSSSSLELDPLGSRNVEDLGCLPASDWDDNDDDNDNETGDVESGRATPERRPTSEYVFERSKVISVPEERTMFEIGREWNGFVPPLPTPKVVGEPPRAF</sequence>
<reference evidence="4" key="1">
    <citation type="submission" date="2019-04" db="EMBL/GenBank/DDBJ databases">
        <title>Sequencing of skin fungus with MAO and IRED activity.</title>
        <authorList>
            <person name="Marsaioli A.J."/>
            <person name="Bonatto J.M.C."/>
            <person name="Reis Junior O."/>
        </authorList>
    </citation>
    <scope>NUCLEOTIDE SEQUENCE</scope>
    <source>
        <strain evidence="4">30M1</strain>
    </source>
</reference>
<dbReference type="AlphaFoldDB" id="A0A9P4T645"/>
<evidence type="ECO:0000256" key="1">
    <source>
        <dbReference type="SAM" id="MobiDB-lite"/>
    </source>
</evidence>
<feature type="transmembrane region" description="Helical" evidence="2">
    <location>
        <begin position="20"/>
        <end position="45"/>
    </location>
</feature>
<name>A0A9P4T645_CURKU</name>
<evidence type="ECO:0000256" key="2">
    <source>
        <dbReference type="SAM" id="Phobius"/>
    </source>
</evidence>
<organism evidence="4 5">
    <name type="scientific">Curvularia kusanoi</name>
    <name type="common">Cochliobolus kusanoi</name>
    <dbReference type="NCBI Taxonomy" id="90978"/>
    <lineage>
        <taxon>Eukaryota</taxon>
        <taxon>Fungi</taxon>
        <taxon>Dikarya</taxon>
        <taxon>Ascomycota</taxon>
        <taxon>Pezizomycotina</taxon>
        <taxon>Dothideomycetes</taxon>
        <taxon>Pleosporomycetidae</taxon>
        <taxon>Pleosporales</taxon>
        <taxon>Pleosporineae</taxon>
        <taxon>Pleosporaceae</taxon>
        <taxon>Curvularia</taxon>
    </lineage>
</organism>